<dbReference type="InterPro" id="IPR005152">
    <property type="entry name" value="Lipase_secreted"/>
</dbReference>
<dbReference type="STRING" id="155417.A0A4Q4TTS6"/>
<evidence type="ECO:0000313" key="2">
    <source>
        <dbReference type="Proteomes" id="UP000293360"/>
    </source>
</evidence>
<comment type="caution">
    <text evidence="1">The sequence shown here is derived from an EMBL/GenBank/DDBJ whole genome shotgun (WGS) entry which is preliminary data.</text>
</comment>
<dbReference type="GO" id="GO:0016042">
    <property type="term" value="P:lipid catabolic process"/>
    <property type="evidence" value="ECO:0007669"/>
    <property type="project" value="InterPro"/>
</dbReference>
<name>A0A4Q4TTS6_9PEZI</name>
<organism evidence="1 2">
    <name type="scientific">Monosporascus ibericus</name>
    <dbReference type="NCBI Taxonomy" id="155417"/>
    <lineage>
        <taxon>Eukaryota</taxon>
        <taxon>Fungi</taxon>
        <taxon>Dikarya</taxon>
        <taxon>Ascomycota</taxon>
        <taxon>Pezizomycotina</taxon>
        <taxon>Sordariomycetes</taxon>
        <taxon>Xylariomycetidae</taxon>
        <taxon>Xylariales</taxon>
        <taxon>Xylariales incertae sedis</taxon>
        <taxon>Monosporascus</taxon>
    </lineage>
</organism>
<dbReference type="Proteomes" id="UP000293360">
    <property type="component" value="Unassembled WGS sequence"/>
</dbReference>
<dbReference type="InterPro" id="IPR029058">
    <property type="entry name" value="AB_hydrolase_fold"/>
</dbReference>
<dbReference type="OrthoDB" id="5382058at2759"/>
<protein>
    <recommendedName>
        <fullName evidence="3">Serine aminopeptidase S33 domain-containing protein</fullName>
    </recommendedName>
</protein>
<reference evidence="1 2" key="1">
    <citation type="submission" date="2018-06" db="EMBL/GenBank/DDBJ databases">
        <title>Complete Genomes of Monosporascus.</title>
        <authorList>
            <person name="Robinson A.J."/>
            <person name="Natvig D.O."/>
        </authorList>
    </citation>
    <scope>NUCLEOTIDE SEQUENCE [LARGE SCALE GENOMIC DNA]</scope>
    <source>
        <strain evidence="1 2">CBS 110550</strain>
    </source>
</reference>
<accession>A0A4Q4TTS6</accession>
<dbReference type="Pfam" id="PF03583">
    <property type="entry name" value="LIP"/>
    <property type="match status" value="1"/>
</dbReference>
<keyword evidence="2" id="KW-1185">Reference proteome</keyword>
<dbReference type="AlphaFoldDB" id="A0A4Q4TTS6"/>
<dbReference type="EMBL" id="QJNU01000010">
    <property type="protein sequence ID" value="RYP10905.1"/>
    <property type="molecule type" value="Genomic_DNA"/>
</dbReference>
<dbReference type="Gene3D" id="3.40.50.1820">
    <property type="entry name" value="alpha/beta hydrolase"/>
    <property type="match status" value="2"/>
</dbReference>
<evidence type="ECO:0008006" key="3">
    <source>
        <dbReference type="Google" id="ProtNLM"/>
    </source>
</evidence>
<dbReference type="PANTHER" id="PTHR34853:SF1">
    <property type="entry name" value="LIPASE 5"/>
    <property type="match status" value="1"/>
</dbReference>
<sequence length="493" mass="53537">MRYQDIWVAAASMGSVLAQDFPAAEVQNNTFNATHGPYNPLSAGQRIAQANLSWELSQAVLTALNFERSNWAGTSVRLDPFYVDLPSNWTDAPAGSVIKVEQRTNTSLYTIAPTLALSRLLYTTKTVNGTVIPASAYVLWPWLPRRFGRTGSGCGDSTEDGLPVIAWGHGTSGWSGECGPSHIRSLWYDFMIFTAATQGYVVVAPDYAGLGLDHDGSGNSIPHQYLASQAAGNDLLYAVKAAQKAWADVLGRRYVVMGHSQGGGAAWGASIVAAEDEELRRGYLGTIAGSPWTSLRTSISFQQSAVGLNSIITRVATGVKSIFPSFTYGEWLTEKGVRVVELLQDLQGCQSVAVEVLSASDLVREDWDKSWYEEVFDNLTSNIGRPLAGPMLVLQGTDDAPVNVTGVEAAVNATCEAVPDAQIEIAEFEGVSHTPVMYAGQQIWLDWIADRFAGKKAPAGCQKRVFSPLLDVESYLKDRNWFLEWNKYPYGVA</sequence>
<gene>
    <name evidence="1" type="ORF">DL764_000341</name>
</gene>
<dbReference type="GO" id="GO:0004806">
    <property type="term" value="F:triacylglycerol lipase activity"/>
    <property type="evidence" value="ECO:0007669"/>
    <property type="project" value="InterPro"/>
</dbReference>
<proteinExistence type="predicted"/>
<evidence type="ECO:0000313" key="1">
    <source>
        <dbReference type="EMBL" id="RYP10905.1"/>
    </source>
</evidence>
<dbReference type="PANTHER" id="PTHR34853">
    <property type="match status" value="1"/>
</dbReference>
<dbReference type="SUPFAM" id="SSF53474">
    <property type="entry name" value="alpha/beta-Hydrolases"/>
    <property type="match status" value="1"/>
</dbReference>